<keyword evidence="7" id="KW-0547">Nucleotide-binding</keyword>
<evidence type="ECO:0000256" key="12">
    <source>
        <dbReference type="ARBA" id="ARBA00047899"/>
    </source>
</evidence>
<proteinExistence type="predicted"/>
<dbReference type="PANTHER" id="PTHR47982">
    <property type="entry name" value="PROLINE-RICH RECEPTOR-LIKE PROTEIN KINASE PERK4"/>
    <property type="match status" value="1"/>
</dbReference>
<evidence type="ECO:0000256" key="3">
    <source>
        <dbReference type="ARBA" id="ARBA00022475"/>
    </source>
</evidence>
<keyword evidence="9" id="KW-0067">ATP-binding</keyword>
<evidence type="ECO:0000256" key="10">
    <source>
        <dbReference type="ARBA" id="ARBA00022989"/>
    </source>
</evidence>
<keyword evidence="11" id="KW-0472">Membrane</keyword>
<evidence type="ECO:0000256" key="6">
    <source>
        <dbReference type="ARBA" id="ARBA00022692"/>
    </source>
</evidence>
<evidence type="ECO:0000256" key="2">
    <source>
        <dbReference type="ARBA" id="ARBA00012513"/>
    </source>
</evidence>
<dbReference type="Proteomes" id="UP001374535">
    <property type="component" value="Chromosome 1"/>
</dbReference>
<organism evidence="16 17">
    <name type="scientific">Vigna mungo</name>
    <name type="common">Black gram</name>
    <name type="synonym">Phaseolus mungo</name>
    <dbReference type="NCBI Taxonomy" id="3915"/>
    <lineage>
        <taxon>Eukaryota</taxon>
        <taxon>Viridiplantae</taxon>
        <taxon>Streptophyta</taxon>
        <taxon>Embryophyta</taxon>
        <taxon>Tracheophyta</taxon>
        <taxon>Spermatophyta</taxon>
        <taxon>Magnoliopsida</taxon>
        <taxon>eudicotyledons</taxon>
        <taxon>Gunneridae</taxon>
        <taxon>Pentapetalae</taxon>
        <taxon>rosids</taxon>
        <taxon>fabids</taxon>
        <taxon>Fabales</taxon>
        <taxon>Fabaceae</taxon>
        <taxon>Papilionoideae</taxon>
        <taxon>50 kb inversion clade</taxon>
        <taxon>NPAAA clade</taxon>
        <taxon>indigoferoid/millettioid clade</taxon>
        <taxon>Phaseoleae</taxon>
        <taxon>Vigna</taxon>
    </lineage>
</organism>
<evidence type="ECO:0000256" key="7">
    <source>
        <dbReference type="ARBA" id="ARBA00022741"/>
    </source>
</evidence>
<evidence type="ECO:0000313" key="17">
    <source>
        <dbReference type="Proteomes" id="UP001374535"/>
    </source>
</evidence>
<dbReference type="GO" id="GO:0004674">
    <property type="term" value="F:protein serine/threonine kinase activity"/>
    <property type="evidence" value="ECO:0007669"/>
    <property type="project" value="UniProtKB-KW"/>
</dbReference>
<dbReference type="InterPro" id="IPR001245">
    <property type="entry name" value="Ser-Thr/Tyr_kinase_cat_dom"/>
</dbReference>
<dbReference type="AlphaFoldDB" id="A0AAQ3P766"/>
<comment type="catalytic activity">
    <reaction evidence="13">
        <text>L-seryl-[protein] + ATP = O-phospho-L-seryl-[protein] + ADP + H(+)</text>
        <dbReference type="Rhea" id="RHEA:17989"/>
        <dbReference type="Rhea" id="RHEA-COMP:9863"/>
        <dbReference type="Rhea" id="RHEA-COMP:11604"/>
        <dbReference type="ChEBI" id="CHEBI:15378"/>
        <dbReference type="ChEBI" id="CHEBI:29999"/>
        <dbReference type="ChEBI" id="CHEBI:30616"/>
        <dbReference type="ChEBI" id="CHEBI:83421"/>
        <dbReference type="ChEBI" id="CHEBI:456216"/>
        <dbReference type="EC" id="2.7.11.1"/>
    </reaction>
</comment>
<keyword evidence="5" id="KW-0808">Transferase</keyword>
<feature type="domain" description="Protein kinase" evidence="15">
    <location>
        <begin position="1"/>
        <end position="106"/>
    </location>
</feature>
<name>A0AAQ3P766_VIGMU</name>
<dbReference type="InterPro" id="IPR047117">
    <property type="entry name" value="PERK1-13-like"/>
</dbReference>
<dbReference type="EC" id="2.7.11.1" evidence="2"/>
<evidence type="ECO:0000256" key="8">
    <source>
        <dbReference type="ARBA" id="ARBA00022777"/>
    </source>
</evidence>
<reference evidence="16 17" key="1">
    <citation type="journal article" date="2023" name="Life. Sci Alliance">
        <title>Evolutionary insights into 3D genome organization and epigenetic landscape of Vigna mungo.</title>
        <authorList>
            <person name="Junaid A."/>
            <person name="Singh B."/>
            <person name="Bhatia S."/>
        </authorList>
    </citation>
    <scope>NUCLEOTIDE SEQUENCE [LARGE SCALE GENOMIC DNA]</scope>
    <source>
        <strain evidence="16">Urdbean</strain>
    </source>
</reference>
<evidence type="ECO:0000256" key="5">
    <source>
        <dbReference type="ARBA" id="ARBA00022679"/>
    </source>
</evidence>
<keyword evidence="4" id="KW-0723">Serine/threonine-protein kinase</keyword>
<dbReference type="Pfam" id="PF07714">
    <property type="entry name" value="PK_Tyr_Ser-Thr"/>
    <property type="match status" value="1"/>
</dbReference>
<protein>
    <recommendedName>
        <fullName evidence="2">non-specific serine/threonine protein kinase</fullName>
        <ecNumber evidence="2">2.7.11.1</ecNumber>
    </recommendedName>
</protein>
<keyword evidence="8" id="KW-0418">Kinase</keyword>
<feature type="compositionally biased region" description="Basic and acidic residues" evidence="14">
    <location>
        <begin position="8"/>
        <end position="19"/>
    </location>
</feature>
<evidence type="ECO:0000313" key="16">
    <source>
        <dbReference type="EMBL" id="WVZ23381.1"/>
    </source>
</evidence>
<dbReference type="InterPro" id="IPR011009">
    <property type="entry name" value="Kinase-like_dom_sf"/>
</dbReference>
<evidence type="ECO:0000256" key="9">
    <source>
        <dbReference type="ARBA" id="ARBA00022840"/>
    </source>
</evidence>
<gene>
    <name evidence="16" type="ORF">V8G54_001925</name>
</gene>
<evidence type="ECO:0000256" key="4">
    <source>
        <dbReference type="ARBA" id="ARBA00022527"/>
    </source>
</evidence>
<keyword evidence="17" id="KW-1185">Reference proteome</keyword>
<comment type="catalytic activity">
    <reaction evidence="12">
        <text>L-threonyl-[protein] + ATP = O-phospho-L-threonyl-[protein] + ADP + H(+)</text>
        <dbReference type="Rhea" id="RHEA:46608"/>
        <dbReference type="Rhea" id="RHEA-COMP:11060"/>
        <dbReference type="Rhea" id="RHEA-COMP:11605"/>
        <dbReference type="ChEBI" id="CHEBI:15378"/>
        <dbReference type="ChEBI" id="CHEBI:30013"/>
        <dbReference type="ChEBI" id="CHEBI:30616"/>
        <dbReference type="ChEBI" id="CHEBI:61977"/>
        <dbReference type="ChEBI" id="CHEBI:456216"/>
        <dbReference type="EC" id="2.7.11.1"/>
    </reaction>
</comment>
<dbReference type="PROSITE" id="PS50011">
    <property type="entry name" value="PROTEIN_KINASE_DOM"/>
    <property type="match status" value="1"/>
</dbReference>
<sequence>MKNSNRSAYRDFEDRKSETTKSTFPTGEVVAIKRAQKESKHGTQEFKTEIELIFQVHHKNLVSFAEFCFEHEEQILVYEFVADGTLKDDLTCMHLKYIQFDRYNKY</sequence>
<dbReference type="SUPFAM" id="SSF56112">
    <property type="entry name" value="Protein kinase-like (PK-like)"/>
    <property type="match status" value="1"/>
</dbReference>
<evidence type="ECO:0000256" key="14">
    <source>
        <dbReference type="SAM" id="MobiDB-lite"/>
    </source>
</evidence>
<evidence type="ECO:0000256" key="13">
    <source>
        <dbReference type="ARBA" id="ARBA00048679"/>
    </source>
</evidence>
<comment type="subcellular location">
    <subcellularLocation>
        <location evidence="1">Cell membrane</location>
        <topology evidence="1">Single-pass membrane protein</topology>
    </subcellularLocation>
</comment>
<keyword evidence="3" id="KW-1003">Cell membrane</keyword>
<evidence type="ECO:0000256" key="11">
    <source>
        <dbReference type="ARBA" id="ARBA00023136"/>
    </source>
</evidence>
<evidence type="ECO:0000256" key="1">
    <source>
        <dbReference type="ARBA" id="ARBA00004162"/>
    </source>
</evidence>
<dbReference type="EMBL" id="CP144700">
    <property type="protein sequence ID" value="WVZ23381.1"/>
    <property type="molecule type" value="Genomic_DNA"/>
</dbReference>
<feature type="region of interest" description="Disordered" evidence="14">
    <location>
        <begin position="1"/>
        <end position="22"/>
    </location>
</feature>
<keyword evidence="6" id="KW-0812">Transmembrane</keyword>
<dbReference type="Gene3D" id="3.30.200.20">
    <property type="entry name" value="Phosphorylase Kinase, domain 1"/>
    <property type="match status" value="1"/>
</dbReference>
<dbReference type="GO" id="GO:0005886">
    <property type="term" value="C:plasma membrane"/>
    <property type="evidence" value="ECO:0007669"/>
    <property type="project" value="UniProtKB-SubCell"/>
</dbReference>
<dbReference type="InterPro" id="IPR000719">
    <property type="entry name" value="Prot_kinase_dom"/>
</dbReference>
<dbReference type="GO" id="GO:0005524">
    <property type="term" value="F:ATP binding"/>
    <property type="evidence" value="ECO:0007669"/>
    <property type="project" value="UniProtKB-KW"/>
</dbReference>
<evidence type="ECO:0000259" key="15">
    <source>
        <dbReference type="PROSITE" id="PS50011"/>
    </source>
</evidence>
<keyword evidence="10" id="KW-1133">Transmembrane helix</keyword>
<accession>A0AAQ3P766</accession>